<proteinExistence type="inferred from homology"/>
<evidence type="ECO:0000256" key="1">
    <source>
        <dbReference type="HAMAP-Rule" id="MF_02128"/>
    </source>
</evidence>
<dbReference type="GO" id="GO:0009229">
    <property type="term" value="P:thiamine diphosphate biosynthetic process"/>
    <property type="evidence" value="ECO:0007669"/>
    <property type="project" value="UniProtKB-UniRule"/>
</dbReference>
<evidence type="ECO:0000313" key="5">
    <source>
        <dbReference type="Proteomes" id="UP000503399"/>
    </source>
</evidence>
<feature type="binding site" evidence="1">
    <location>
        <position position="52"/>
    </location>
    <ligand>
        <name>Mg(2+)</name>
        <dbReference type="ChEBI" id="CHEBI:18420"/>
        <label>4</label>
    </ligand>
</feature>
<feature type="binding site" evidence="1">
    <location>
        <position position="83"/>
    </location>
    <ligand>
        <name>Mg(2+)</name>
        <dbReference type="ChEBI" id="CHEBI:18420"/>
        <label>4</label>
    </ligand>
</feature>
<keyword evidence="1" id="KW-0067">ATP-binding</keyword>
<dbReference type="EC" id="2.7.4.16" evidence="1"/>
<feature type="binding site" evidence="1">
    <location>
        <position position="83"/>
    </location>
    <ligand>
        <name>Mg(2+)</name>
        <dbReference type="ChEBI" id="CHEBI:18420"/>
        <label>2</label>
    </ligand>
</feature>
<feature type="binding site" evidence="1">
    <location>
        <position position="54"/>
    </location>
    <ligand>
        <name>Mg(2+)</name>
        <dbReference type="ChEBI" id="CHEBI:18420"/>
        <label>2</label>
    </ligand>
</feature>
<dbReference type="InterPro" id="IPR036676">
    <property type="entry name" value="PurM-like_C_sf"/>
</dbReference>
<dbReference type="Gene3D" id="3.90.650.10">
    <property type="entry name" value="PurM-like C-terminal domain"/>
    <property type="match status" value="1"/>
</dbReference>
<dbReference type="InterPro" id="IPR010918">
    <property type="entry name" value="PurM-like_C_dom"/>
</dbReference>
<dbReference type="PANTHER" id="PTHR30270:SF0">
    <property type="entry name" value="THIAMINE-MONOPHOSPHATE KINASE"/>
    <property type="match status" value="1"/>
</dbReference>
<reference evidence="4 5" key="1">
    <citation type="submission" date="2020-02" db="EMBL/GenBank/DDBJ databases">
        <authorList>
            <person name="Hogendoorn C."/>
        </authorList>
    </citation>
    <scope>NUCLEOTIDE SEQUENCE [LARGE SCALE GENOMIC DNA]</scope>
    <source>
        <strain evidence="4">R501</strain>
    </source>
</reference>
<feature type="binding site" evidence="1">
    <location>
        <position position="226"/>
    </location>
    <ligand>
        <name>ATP</name>
        <dbReference type="ChEBI" id="CHEBI:30616"/>
    </ligand>
</feature>
<dbReference type="UniPathway" id="UPA00060">
    <property type="reaction ID" value="UER00142"/>
</dbReference>
<dbReference type="GO" id="GO:0009030">
    <property type="term" value="F:thiamine-phosphate kinase activity"/>
    <property type="evidence" value="ECO:0007669"/>
    <property type="project" value="UniProtKB-UniRule"/>
</dbReference>
<feature type="binding site" evidence="1">
    <location>
        <position position="113"/>
    </location>
    <ligand>
        <name>ATP</name>
        <dbReference type="ChEBI" id="CHEBI:30616"/>
    </ligand>
</feature>
<sequence length="347" mass="37011">MTENAVKVRELGEQGLIAMIHRLQAQPPLGTIGIGDDAAYVPAPAGGGWLVTSDMLVEGIHFRFDWTDPEQLGDRAVAVNMSDIAAMGGVPRVALTSISIPGDYDSSRVEAIYRGVARALDRYHAVLVGGDTVGGVERLVLDVTVLGEPGPAGPIARRGARPGDRLVVTGRLGAAYAGYRLLEAGHRWPGTSSWERSVLRAQLSPEARVACGQLLAPLAHALTDVSDGLQPELQELTRFGGIGARIYADRLPVDRATRKAAARLGEDPLDWALFGGEDYELLAAVPPSRVGEAQRRVAAEGFVLTEIGEITDQPGIRLVRGEEEVKLDAGGFDHFRLEWAGLAAPRP</sequence>
<feature type="binding site" evidence="1">
    <location>
        <begin position="130"/>
        <end position="131"/>
    </location>
    <ligand>
        <name>ATP</name>
        <dbReference type="ChEBI" id="CHEBI:30616"/>
    </ligand>
</feature>
<comment type="pathway">
    <text evidence="1">Cofactor biosynthesis; thiamine diphosphate biosynthesis; thiamine diphosphate from thiamine phosphate: step 1/1.</text>
</comment>
<dbReference type="GO" id="GO:0005524">
    <property type="term" value="F:ATP binding"/>
    <property type="evidence" value="ECO:0007669"/>
    <property type="project" value="UniProtKB-UniRule"/>
</dbReference>
<evidence type="ECO:0000259" key="3">
    <source>
        <dbReference type="Pfam" id="PF02769"/>
    </source>
</evidence>
<feature type="binding site" evidence="1">
    <location>
        <position position="157"/>
    </location>
    <ligand>
        <name>ATP</name>
        <dbReference type="ChEBI" id="CHEBI:30616"/>
    </ligand>
</feature>
<accession>A0A6F8ZI03</accession>
<feature type="binding site" evidence="1">
    <location>
        <position position="83"/>
    </location>
    <ligand>
        <name>Mg(2+)</name>
        <dbReference type="ChEBI" id="CHEBI:18420"/>
        <label>3</label>
    </ligand>
</feature>
<feature type="domain" description="PurM-like C-terminal" evidence="3">
    <location>
        <begin position="161"/>
        <end position="319"/>
    </location>
</feature>
<dbReference type="PIRSF" id="PIRSF005303">
    <property type="entry name" value="Thiam_monoph_kin"/>
    <property type="match status" value="1"/>
</dbReference>
<protein>
    <recommendedName>
        <fullName evidence="1">Thiamine-monophosphate kinase</fullName>
        <shortName evidence="1">TMP kinase</shortName>
        <shortName evidence="1">Thiamine-phosphate kinase</shortName>
        <ecNumber evidence="1">2.7.4.16</ecNumber>
    </recommendedName>
</protein>
<dbReference type="SUPFAM" id="SSF55326">
    <property type="entry name" value="PurM N-terminal domain-like"/>
    <property type="match status" value="1"/>
</dbReference>
<feature type="binding site" evidence="1">
    <location>
        <position position="277"/>
    </location>
    <ligand>
        <name>substrate</name>
    </ligand>
</feature>
<feature type="binding site" evidence="1">
    <location>
        <position position="37"/>
    </location>
    <ligand>
        <name>Mg(2+)</name>
        <dbReference type="ChEBI" id="CHEBI:18420"/>
        <label>4</label>
    </ligand>
</feature>
<feature type="binding site" evidence="1">
    <location>
        <position position="227"/>
    </location>
    <ligand>
        <name>Mg(2+)</name>
        <dbReference type="ChEBI" id="CHEBI:18420"/>
        <label>5</label>
    </ligand>
</feature>
<comment type="catalytic activity">
    <reaction evidence="1">
        <text>thiamine phosphate + ATP = thiamine diphosphate + ADP</text>
        <dbReference type="Rhea" id="RHEA:15913"/>
        <dbReference type="ChEBI" id="CHEBI:30616"/>
        <dbReference type="ChEBI" id="CHEBI:37575"/>
        <dbReference type="ChEBI" id="CHEBI:58937"/>
        <dbReference type="ChEBI" id="CHEBI:456216"/>
        <dbReference type="EC" id="2.7.4.16"/>
    </reaction>
</comment>
<keyword evidence="5" id="KW-1185">Reference proteome</keyword>
<evidence type="ECO:0000259" key="2">
    <source>
        <dbReference type="Pfam" id="PF00586"/>
    </source>
</evidence>
<dbReference type="NCBIfam" id="TIGR01379">
    <property type="entry name" value="thiL"/>
    <property type="match status" value="1"/>
</dbReference>
<keyword evidence="1" id="KW-0784">Thiamine biosynthesis</keyword>
<name>A0A6F8ZI03_9FIRM</name>
<dbReference type="EMBL" id="LR778114">
    <property type="protein sequence ID" value="CAB1129282.1"/>
    <property type="molecule type" value="Genomic_DNA"/>
</dbReference>
<dbReference type="InterPro" id="IPR016188">
    <property type="entry name" value="PurM-like_N"/>
</dbReference>
<comment type="miscellaneous">
    <text evidence="1">Reaction mechanism of ThiL seems to utilize a direct, inline transfer of the gamma-phosphate of ATP to TMP rather than a phosphorylated enzyme intermediate.</text>
</comment>
<keyword evidence="1" id="KW-0547">Nucleotide-binding</keyword>
<comment type="function">
    <text evidence="1">Catalyzes the ATP-dependent phosphorylation of thiamine-monophosphate (TMP) to form thiamine-pyrophosphate (TPP), the active form of vitamin B1.</text>
</comment>
<comment type="similarity">
    <text evidence="1">Belongs to the thiamine-monophosphate kinase family.</text>
</comment>
<dbReference type="SUPFAM" id="SSF56042">
    <property type="entry name" value="PurM C-terminal domain-like"/>
    <property type="match status" value="1"/>
</dbReference>
<keyword evidence="1 4" id="KW-0418">Kinase</keyword>
<dbReference type="KEGG" id="hfv:R50_1781"/>
<feature type="binding site" evidence="1">
    <location>
        <position position="61"/>
    </location>
    <ligand>
        <name>substrate</name>
    </ligand>
</feature>
<feature type="binding site" evidence="1">
    <location>
        <position position="332"/>
    </location>
    <ligand>
        <name>substrate</name>
    </ligand>
</feature>
<keyword evidence="1" id="KW-0460">Magnesium</keyword>
<dbReference type="Proteomes" id="UP000503399">
    <property type="component" value="Chromosome"/>
</dbReference>
<evidence type="ECO:0000313" key="4">
    <source>
        <dbReference type="EMBL" id="CAB1129282.1"/>
    </source>
</evidence>
<feature type="domain" description="PurM-like N-terminal" evidence="2">
    <location>
        <begin position="35"/>
        <end position="147"/>
    </location>
</feature>
<dbReference type="Pfam" id="PF00586">
    <property type="entry name" value="AIRS"/>
    <property type="match status" value="1"/>
</dbReference>
<dbReference type="HAMAP" id="MF_02128">
    <property type="entry name" value="TMP_kinase"/>
    <property type="match status" value="1"/>
</dbReference>
<keyword evidence="1 4" id="KW-0808">Transferase</keyword>
<keyword evidence="1" id="KW-0479">Metal-binding</keyword>
<dbReference type="AlphaFoldDB" id="A0A6F8ZI03"/>
<dbReference type="GO" id="GO:0009228">
    <property type="term" value="P:thiamine biosynthetic process"/>
    <property type="evidence" value="ECO:0007669"/>
    <property type="project" value="UniProtKB-KW"/>
</dbReference>
<feature type="binding site" evidence="1">
    <location>
        <position position="131"/>
    </location>
    <ligand>
        <name>Mg(2+)</name>
        <dbReference type="ChEBI" id="CHEBI:18420"/>
        <label>1</label>
    </ligand>
</feature>
<dbReference type="InterPro" id="IPR036921">
    <property type="entry name" value="PurM-like_N_sf"/>
</dbReference>
<feature type="binding site" evidence="1">
    <location>
        <position position="37"/>
    </location>
    <ligand>
        <name>Mg(2+)</name>
        <dbReference type="ChEBI" id="CHEBI:18420"/>
        <label>3</label>
    </ligand>
</feature>
<dbReference type="Gene3D" id="3.30.1330.10">
    <property type="entry name" value="PurM-like, N-terminal domain"/>
    <property type="match status" value="1"/>
</dbReference>
<dbReference type="GO" id="GO:0000287">
    <property type="term" value="F:magnesium ion binding"/>
    <property type="evidence" value="ECO:0007669"/>
    <property type="project" value="UniProtKB-UniRule"/>
</dbReference>
<feature type="binding site" evidence="1">
    <location>
        <position position="224"/>
    </location>
    <ligand>
        <name>Mg(2+)</name>
        <dbReference type="ChEBI" id="CHEBI:18420"/>
        <label>3</label>
    </ligand>
</feature>
<feature type="binding site" evidence="1">
    <location>
        <position position="53"/>
    </location>
    <ligand>
        <name>Mg(2+)</name>
        <dbReference type="ChEBI" id="CHEBI:18420"/>
        <label>1</label>
    </ligand>
</feature>
<gene>
    <name evidence="1 4" type="primary">thiL</name>
    <name evidence="4" type="ORF">R50_1781</name>
</gene>
<dbReference type="InterPro" id="IPR006283">
    <property type="entry name" value="ThiL-like"/>
</dbReference>
<dbReference type="PANTHER" id="PTHR30270">
    <property type="entry name" value="THIAMINE-MONOPHOSPHATE KINASE"/>
    <property type="match status" value="1"/>
</dbReference>
<organism evidence="4 5">
    <name type="scientific">Candidatus Hydrogenisulfobacillus filiaventi</name>
    <dbReference type="NCBI Taxonomy" id="2707344"/>
    <lineage>
        <taxon>Bacteria</taxon>
        <taxon>Bacillati</taxon>
        <taxon>Bacillota</taxon>
        <taxon>Clostridia</taxon>
        <taxon>Eubacteriales</taxon>
        <taxon>Clostridiales Family XVII. Incertae Sedis</taxon>
        <taxon>Candidatus Hydrogenisulfobacillus</taxon>
    </lineage>
</organism>
<feature type="binding site" evidence="1">
    <location>
        <position position="54"/>
    </location>
    <ligand>
        <name>Mg(2+)</name>
        <dbReference type="ChEBI" id="CHEBI:18420"/>
        <label>1</label>
    </ligand>
</feature>
<dbReference type="CDD" id="cd02194">
    <property type="entry name" value="ThiL"/>
    <property type="match status" value="1"/>
</dbReference>
<dbReference type="Pfam" id="PF02769">
    <property type="entry name" value="AIRS_C"/>
    <property type="match status" value="1"/>
</dbReference>